<accession>A0A9W6LCI3</accession>
<feature type="domain" description="UPF0033" evidence="1">
    <location>
        <begin position="10"/>
        <end position="80"/>
    </location>
</feature>
<reference evidence="2" key="1">
    <citation type="submission" date="2022-12" db="EMBL/GenBank/DDBJ databases">
        <title>Reference genome sequencing for broad-spectrum identification of bacterial and archaeal isolates by mass spectrometry.</title>
        <authorList>
            <person name="Sekiguchi Y."/>
            <person name="Tourlousse D.M."/>
        </authorList>
    </citation>
    <scope>NUCLEOTIDE SEQUENCE</scope>
    <source>
        <strain evidence="2">H2</strain>
    </source>
</reference>
<evidence type="ECO:0000259" key="1">
    <source>
        <dbReference type="Pfam" id="PF01206"/>
    </source>
</evidence>
<organism evidence="2 3">
    <name type="scientific">Geobacter hydrogenophilus</name>
    <dbReference type="NCBI Taxonomy" id="40983"/>
    <lineage>
        <taxon>Bacteria</taxon>
        <taxon>Pseudomonadati</taxon>
        <taxon>Thermodesulfobacteriota</taxon>
        <taxon>Desulfuromonadia</taxon>
        <taxon>Geobacterales</taxon>
        <taxon>Geobacteraceae</taxon>
        <taxon>Geobacter</taxon>
    </lineage>
</organism>
<dbReference type="Gene3D" id="3.30.110.40">
    <property type="entry name" value="TusA-like domain"/>
    <property type="match status" value="1"/>
</dbReference>
<dbReference type="GO" id="GO:0032259">
    <property type="term" value="P:methylation"/>
    <property type="evidence" value="ECO:0007669"/>
    <property type="project" value="UniProtKB-KW"/>
</dbReference>
<dbReference type="Proteomes" id="UP001144352">
    <property type="component" value="Unassembled WGS sequence"/>
</dbReference>
<dbReference type="InterPro" id="IPR001455">
    <property type="entry name" value="TusA-like"/>
</dbReference>
<gene>
    <name evidence="2" type="primary">tusA-2</name>
    <name evidence="2" type="ORF">GHYDROH2_14360</name>
</gene>
<evidence type="ECO:0000313" key="2">
    <source>
        <dbReference type="EMBL" id="GLI37935.1"/>
    </source>
</evidence>
<sequence length="84" mass="9106">MTSAAVDTIEYDIRGQICPSTLLIALREINSHAPALRNGAVALLFLTTNRASTHTIPESAHNMGFYAEVTQHDGYYAIKVSGND</sequence>
<protein>
    <submittedName>
        <fullName evidence="2">tRNA methyltransferase</fullName>
    </submittedName>
</protein>
<dbReference type="SUPFAM" id="SSF64307">
    <property type="entry name" value="SirA-like"/>
    <property type="match status" value="1"/>
</dbReference>
<proteinExistence type="predicted"/>
<dbReference type="RefSeq" id="WP_214185582.1">
    <property type="nucleotide sequence ID" value="NZ_BSDS01000001.1"/>
</dbReference>
<keyword evidence="2" id="KW-0489">Methyltransferase</keyword>
<dbReference type="InterPro" id="IPR036868">
    <property type="entry name" value="TusA-like_sf"/>
</dbReference>
<evidence type="ECO:0000313" key="3">
    <source>
        <dbReference type="Proteomes" id="UP001144352"/>
    </source>
</evidence>
<keyword evidence="2" id="KW-0808">Transferase</keyword>
<dbReference type="AlphaFoldDB" id="A0A9W6LCI3"/>
<name>A0A9W6LCI3_9BACT</name>
<comment type="caution">
    <text evidence="2">The sequence shown here is derived from an EMBL/GenBank/DDBJ whole genome shotgun (WGS) entry which is preliminary data.</text>
</comment>
<dbReference type="EMBL" id="BSDS01000001">
    <property type="protein sequence ID" value="GLI37935.1"/>
    <property type="molecule type" value="Genomic_DNA"/>
</dbReference>
<dbReference type="Pfam" id="PF01206">
    <property type="entry name" value="TusA"/>
    <property type="match status" value="1"/>
</dbReference>
<keyword evidence="3" id="KW-1185">Reference proteome</keyword>
<dbReference type="GO" id="GO:0008168">
    <property type="term" value="F:methyltransferase activity"/>
    <property type="evidence" value="ECO:0007669"/>
    <property type="project" value="UniProtKB-KW"/>
</dbReference>
<dbReference type="CDD" id="cd00291">
    <property type="entry name" value="SirA_YedF_YeeD"/>
    <property type="match status" value="1"/>
</dbReference>